<proteinExistence type="predicted"/>
<reference evidence="1" key="1">
    <citation type="submission" date="2016-02" db="EMBL/GenBank/DDBJ databases">
        <title>Genomic sequences of Ochrobactrum anthropi.</title>
        <authorList>
            <person name="Chudasama K.S."/>
            <person name="Thaker V.S."/>
        </authorList>
    </citation>
    <scope>NUCLEOTIDE SEQUENCE [LARGE SCALE GENOMIC DNA]</scope>
    <source>
        <strain evidence="1">SUBG007</strain>
    </source>
</reference>
<accession>A0A656Z4Q0</accession>
<protein>
    <submittedName>
        <fullName evidence="1">Uncharacterized protein</fullName>
    </submittedName>
</protein>
<evidence type="ECO:0000313" key="1">
    <source>
        <dbReference type="EMBL" id="KYB45619.1"/>
    </source>
</evidence>
<name>A0A656Z4Q0_BRUAN</name>
<dbReference type="EMBL" id="LUAY01003727">
    <property type="protein sequence ID" value="KYB45619.1"/>
    <property type="molecule type" value="Genomic_DNA"/>
</dbReference>
<sequence length="124" mass="12070">MNSGAVAAQTRLNTGMALNCDCTTDSQSGNTQNSGAASAYGNAALNAFVAKGVAVAMVSNTQENRGPVSATATGRFGASMSEGVSGSMVSISGNGMAAVAIGNQAVNTLTTIGARGAAPVDIPR</sequence>
<comment type="caution">
    <text evidence="1">The sequence shown here is derived from an EMBL/GenBank/DDBJ whole genome shotgun (WGS) entry which is preliminary data.</text>
</comment>
<dbReference type="AlphaFoldDB" id="A0A656Z4Q0"/>
<organism evidence="1">
    <name type="scientific">Brucella anthropi</name>
    <name type="common">Ochrobactrum anthropi</name>
    <dbReference type="NCBI Taxonomy" id="529"/>
    <lineage>
        <taxon>Bacteria</taxon>
        <taxon>Pseudomonadati</taxon>
        <taxon>Pseudomonadota</taxon>
        <taxon>Alphaproteobacteria</taxon>
        <taxon>Hyphomicrobiales</taxon>
        <taxon>Brucellaceae</taxon>
        <taxon>Brucella/Ochrobactrum group</taxon>
        <taxon>Brucella</taxon>
    </lineage>
</organism>
<gene>
    <name evidence="1" type="ORF">AB664_37010</name>
</gene>